<comment type="subunit">
    <text evidence="19">Interacts with EPS8. Interacts with LASP1. Interacts with VASP. Interacts with ACTN. Interacts with SORBS2. Interacts with PFN1. Interacts with LPP. Interacts with SPIN90. Interacts with SRC. Interacts with EZR. Interacts with RAI14.</text>
</comment>
<evidence type="ECO:0000259" key="22">
    <source>
        <dbReference type="PROSITE" id="PS50835"/>
    </source>
</evidence>
<dbReference type="FunFam" id="2.60.40.10:FF:001108">
    <property type="entry name" value="palladin isoform X2"/>
    <property type="match status" value="1"/>
</dbReference>
<feature type="domain" description="Ig-like" evidence="22">
    <location>
        <begin position="1122"/>
        <end position="1217"/>
    </location>
</feature>
<evidence type="ECO:0000256" key="9">
    <source>
        <dbReference type="ARBA" id="ARBA00022490"/>
    </source>
</evidence>
<keyword evidence="11" id="KW-0677">Repeat</keyword>
<keyword evidence="12" id="KW-0965">Cell junction</keyword>
<evidence type="ECO:0000256" key="7">
    <source>
        <dbReference type="ARBA" id="ARBA00004510"/>
    </source>
</evidence>
<evidence type="ECO:0000256" key="16">
    <source>
        <dbReference type="ARBA" id="ARBA00023273"/>
    </source>
</evidence>
<evidence type="ECO:0000313" key="23">
    <source>
        <dbReference type="EMBL" id="NWS55173.1"/>
    </source>
</evidence>
<dbReference type="GO" id="GO:0002102">
    <property type="term" value="C:podosome"/>
    <property type="evidence" value="ECO:0007669"/>
    <property type="project" value="UniProtKB-SubCell"/>
</dbReference>
<dbReference type="GO" id="GO:0003779">
    <property type="term" value="F:actin binding"/>
    <property type="evidence" value="ECO:0007669"/>
    <property type="project" value="UniProtKB-KW"/>
</dbReference>
<evidence type="ECO:0000256" key="8">
    <source>
        <dbReference type="ARBA" id="ARBA00004624"/>
    </source>
</evidence>
<evidence type="ECO:0000256" key="2">
    <source>
        <dbReference type="ARBA" id="ARBA00004216"/>
    </source>
</evidence>
<feature type="region of interest" description="Disordered" evidence="21">
    <location>
        <begin position="555"/>
        <end position="587"/>
    </location>
</feature>
<evidence type="ECO:0000256" key="17">
    <source>
        <dbReference type="ARBA" id="ARBA00023319"/>
    </source>
</evidence>
<dbReference type="PROSITE" id="PS50835">
    <property type="entry name" value="IG_LIKE"/>
    <property type="match status" value="5"/>
</dbReference>
<dbReference type="FunFam" id="2.60.40.10:FF:000399">
    <property type="entry name" value="myopalladin isoform X1"/>
    <property type="match status" value="1"/>
</dbReference>
<evidence type="ECO:0000256" key="4">
    <source>
        <dbReference type="ARBA" id="ARBA00004246"/>
    </source>
</evidence>
<dbReference type="Gene3D" id="2.60.40.10">
    <property type="entry name" value="Immunoglobulins"/>
    <property type="match status" value="5"/>
</dbReference>
<comment type="subcellular location">
    <subcellularLocation>
        <location evidence="4">Cell junction</location>
        <location evidence="4">Focal adhesion</location>
    </subcellularLocation>
    <subcellularLocation>
        <location evidence="6">Cell projection</location>
        <location evidence="6">Axon</location>
    </subcellularLocation>
    <subcellularLocation>
        <location evidence="8">Cell projection</location>
        <location evidence="8">Growth cone</location>
    </subcellularLocation>
    <subcellularLocation>
        <location evidence="7">Cell projection</location>
        <location evidence="7">Lamellipodium</location>
    </subcellularLocation>
    <subcellularLocation>
        <location evidence="1">Cell projection</location>
        <location evidence="1">Podosome</location>
    </subcellularLocation>
    <subcellularLocation>
        <location evidence="5">Cell projection</location>
        <location evidence="5">Ruffle</location>
    </subcellularLocation>
    <subcellularLocation>
        <location evidence="3">Cytoplasm</location>
        <location evidence="3">Cytoskeleton</location>
    </subcellularLocation>
    <subcellularLocation>
        <location evidence="2">Cytoplasm</location>
        <location evidence="2">Myofibril</location>
        <location evidence="2">Sarcomere</location>
        <location evidence="2">Z line</location>
    </subcellularLocation>
</comment>
<dbReference type="GO" id="GO:0003007">
    <property type="term" value="P:heart morphogenesis"/>
    <property type="evidence" value="ECO:0007669"/>
    <property type="project" value="UniProtKB-ARBA"/>
</dbReference>
<accession>A0A7K5GDT5</accession>
<dbReference type="PANTHER" id="PTHR47633:SF10">
    <property type="entry name" value="PALLADIN, CYTOSKELETAL ASSOCIATED PROTEIN"/>
    <property type="match status" value="1"/>
</dbReference>
<dbReference type="GO" id="GO:0030426">
    <property type="term" value="C:growth cone"/>
    <property type="evidence" value="ECO:0007669"/>
    <property type="project" value="UniProtKB-SubCell"/>
</dbReference>
<evidence type="ECO:0000256" key="14">
    <source>
        <dbReference type="ARBA" id="ARBA00023203"/>
    </source>
</evidence>
<comment type="similarity">
    <text evidence="18">Belongs to the myotilin/palladin family.</text>
</comment>
<feature type="compositionally biased region" description="Polar residues" evidence="21">
    <location>
        <begin position="1084"/>
        <end position="1094"/>
    </location>
</feature>
<evidence type="ECO:0000313" key="24">
    <source>
        <dbReference type="Proteomes" id="UP000541181"/>
    </source>
</evidence>
<dbReference type="OrthoDB" id="6612025at2759"/>
<dbReference type="CDD" id="cd05892">
    <property type="entry name" value="IgI_Myotilin_C"/>
    <property type="match status" value="1"/>
</dbReference>
<feature type="region of interest" description="Disordered" evidence="21">
    <location>
        <begin position="688"/>
        <end position="746"/>
    </location>
</feature>
<dbReference type="EMBL" id="VZRC01000116">
    <property type="protein sequence ID" value="NWS55173.1"/>
    <property type="molecule type" value="Genomic_DNA"/>
</dbReference>
<dbReference type="CDD" id="cd20972">
    <property type="entry name" value="IgI_2_Titin_Z1z2-like"/>
    <property type="match status" value="1"/>
</dbReference>
<feature type="region of interest" description="Disordered" evidence="21">
    <location>
        <begin position="80"/>
        <end position="190"/>
    </location>
</feature>
<feature type="compositionally biased region" description="Polar residues" evidence="21">
    <location>
        <begin position="110"/>
        <end position="120"/>
    </location>
</feature>
<gene>
    <name evidence="23" type="primary">Palld_1</name>
    <name evidence="23" type="ORF">CHUBUR_R06996</name>
</gene>
<feature type="non-terminal residue" evidence="23">
    <location>
        <position position="1"/>
    </location>
</feature>
<feature type="domain" description="Ig-like" evidence="22">
    <location>
        <begin position="302"/>
        <end position="393"/>
    </location>
</feature>
<organism evidence="23 24">
    <name type="scientific">Chunga burmeisteri</name>
    <name type="common">Black-legged seriema</name>
    <dbReference type="NCBI Taxonomy" id="1352770"/>
    <lineage>
        <taxon>Eukaryota</taxon>
        <taxon>Metazoa</taxon>
        <taxon>Chordata</taxon>
        <taxon>Craniata</taxon>
        <taxon>Vertebrata</taxon>
        <taxon>Euteleostomi</taxon>
        <taxon>Archelosauria</taxon>
        <taxon>Archosauria</taxon>
        <taxon>Dinosauria</taxon>
        <taxon>Saurischia</taxon>
        <taxon>Theropoda</taxon>
        <taxon>Coelurosauria</taxon>
        <taxon>Aves</taxon>
        <taxon>Neognathae</taxon>
        <taxon>Neoaves</taxon>
        <taxon>Telluraves</taxon>
        <taxon>Australaves</taxon>
        <taxon>Cariamiformes</taxon>
        <taxon>Cariamidae</taxon>
        <taxon>Chunga</taxon>
    </lineage>
</organism>
<dbReference type="GO" id="GO:0030018">
    <property type="term" value="C:Z disc"/>
    <property type="evidence" value="ECO:0007669"/>
    <property type="project" value="UniProtKB-SubCell"/>
</dbReference>
<feature type="region of interest" description="Disordered" evidence="21">
    <location>
        <begin position="620"/>
        <end position="666"/>
    </location>
</feature>
<evidence type="ECO:0000256" key="11">
    <source>
        <dbReference type="ARBA" id="ARBA00022737"/>
    </source>
</evidence>
<feature type="region of interest" description="Disordered" evidence="21">
    <location>
        <begin position="1084"/>
        <end position="1112"/>
    </location>
</feature>
<keyword evidence="14" id="KW-0009">Actin-binding</keyword>
<evidence type="ECO:0000256" key="10">
    <source>
        <dbReference type="ARBA" id="ARBA00022553"/>
    </source>
</evidence>
<dbReference type="GO" id="GO:0030027">
    <property type="term" value="C:lamellipodium"/>
    <property type="evidence" value="ECO:0007669"/>
    <property type="project" value="UniProtKB-SubCell"/>
</dbReference>
<feature type="compositionally biased region" description="Basic and acidic residues" evidence="21">
    <location>
        <begin position="250"/>
        <end position="262"/>
    </location>
</feature>
<proteinExistence type="inferred from homology"/>
<evidence type="ECO:0000256" key="21">
    <source>
        <dbReference type="SAM" id="MobiDB-lite"/>
    </source>
</evidence>
<dbReference type="PANTHER" id="PTHR47633">
    <property type="entry name" value="IMMUNOGLOBULIN"/>
    <property type="match status" value="1"/>
</dbReference>
<reference evidence="23 24" key="1">
    <citation type="submission" date="2019-09" db="EMBL/GenBank/DDBJ databases">
        <title>Bird 10,000 Genomes (B10K) Project - Family phase.</title>
        <authorList>
            <person name="Zhang G."/>
        </authorList>
    </citation>
    <scope>NUCLEOTIDE SEQUENCE [LARGE SCALE GENOMIC DNA]</scope>
    <source>
        <strain evidence="23">B10K-CU-031-22</strain>
    </source>
</reference>
<dbReference type="InterPro" id="IPR013098">
    <property type="entry name" value="Ig_I-set"/>
</dbReference>
<feature type="region of interest" description="Disordered" evidence="21">
    <location>
        <begin position="766"/>
        <end position="830"/>
    </location>
</feature>
<feature type="compositionally biased region" description="Low complexity" evidence="21">
    <location>
        <begin position="769"/>
        <end position="788"/>
    </location>
</feature>
<dbReference type="FunFam" id="2.60.40.10:FF:001560">
    <property type="entry name" value="palladin isoform X1"/>
    <property type="match status" value="1"/>
</dbReference>
<feature type="compositionally biased region" description="Pro residues" evidence="21">
    <location>
        <begin position="816"/>
        <end position="827"/>
    </location>
</feature>
<dbReference type="Proteomes" id="UP000541181">
    <property type="component" value="Unassembled WGS sequence"/>
</dbReference>
<dbReference type="InterPro" id="IPR036179">
    <property type="entry name" value="Ig-like_dom_sf"/>
</dbReference>
<evidence type="ECO:0000256" key="1">
    <source>
        <dbReference type="ARBA" id="ARBA00004188"/>
    </source>
</evidence>
<evidence type="ECO:0000256" key="20">
    <source>
        <dbReference type="ARBA" id="ARBA00072991"/>
    </source>
</evidence>
<feature type="compositionally biased region" description="Basic and acidic residues" evidence="21">
    <location>
        <begin position="560"/>
        <end position="576"/>
    </location>
</feature>
<dbReference type="FunFam" id="2.60.40.10:FF:000761">
    <property type="entry name" value="palladin isoform X2"/>
    <property type="match status" value="1"/>
</dbReference>
<keyword evidence="16" id="KW-0966">Cell projection</keyword>
<sequence length="1380" mass="151577">LKEAYCAEKGTNKGYPEKMSETSPYHDFFCDSLSDIQNGEFSNELSAFLTQEEICKSLDIAREAIANSMKEDQNAAPGLTHYFNTSLSSTSENPSFRDTELHQQDALQRPQASSLTSSAASHVLLKNQKEQPTAPQPAGSFVTVSRRQTSTPPLPTASPSFIRSLKHLEKDGPGVPKTSPKSKSASQGEVPFRNKLCDKAATFVEELSSIFRQAGKTRGRSPDGDSSSPDSGYLSPKKKQPAASTSVNQEFDKPHQETEPEAKSPGVQLNREHSSERESISQSETVLCHPFVNIEKNQSSPPQFTQKLRSQEVAEGNKVLLECRVAGNPVPDVRWFCEGKELQNSPDIQIRSGSGGLHSLIIAEAFEDDTGRYTCLASNCLGSDSTSAEIFIEGASSTDSESESLIFKSKSGAMPQAQKKTTSVSLTIGSSTPKSGVTTAVIQPISVPSQQVQSPTSYLHRLDGPKPMYSAPIFTKELQNSTASEGQVVVLECRVRGPPPIHVKWFRQGVEIQDSPDFRILQKKTFPEDSGLFTCTATNEHGSVTSSAQLTVCSANSESSSHEPLTRESNSDDFHHFPPLPPVEISSLELPPKKHTEHHQANSTELRSGVTAVELQLNSSEEKTNGTHPIHGVNGMINSKPNGDKPIPPPAALLSPTKEPPPVLAKPKLDPLKIQQLQNQIRLEQESGQWYRHQQQPDHQQHPPSSPSFPPPPSFQELESNQSVIPPVPMSILNSHTSPTMQSSSSFNYARPKQFIAAQNISPASGYVTPSSGSSTSSLPSPMSPTASQKQFGRVPVPPFSQQFAPEGEYAWSPSSPSPPPPPPPVFSPTATYPSPAAFLSSMLPSQPPPISVNALGLPKGVTPPGFPKKTGRTARIASDEEIQGSKDAVIQDLERKLRFKEDLLNNGQPRLTYEEKMARRLLGADSAATVFNIQEPEEEPAIQEYKVSSFEQRLISEIEYRLERSPVEESDDEVQHGDELIDNSVSPYFEIKLKHYKIFEGMPVTFTCKVAGNPKPKIYWFKDGKQISKRSDHYRIQREPDGTCSLHTAASTLDDDGNYTIMAANPQGRVSCTGRLMVQAVNQRGRSPWSPSGQPHMRRPRSRSRDSGDENEPIQERFFRPHFLQAPGDLTVQEGKLCRMDCKASIGRRPAATFRGLPTPDLSWQLNGRPIRPDSSHKMLVRENGVHSLIIEPVTARDAGIYTCIASNRAGENTFSLELIVAAKEVHKAPVFIEKLQNTGVTEGFPVRLECRISGEPSPQIFWKKENESLTYNTDRVSMHQHNYGYICLLIQGATKEDAGWYTVSAKNEAGIVSCTARLDVYTQWQQPPQTTKPKKVRPSASRYAALCDQGLDIKAAFQPEANPVHLTMPSGLVESDDL</sequence>
<dbReference type="SMART" id="SM00409">
    <property type="entry name" value="IG"/>
    <property type="match status" value="5"/>
</dbReference>
<dbReference type="InterPro" id="IPR003598">
    <property type="entry name" value="Ig_sub2"/>
</dbReference>
<dbReference type="InterPro" id="IPR007110">
    <property type="entry name" value="Ig-like_dom"/>
</dbReference>
<dbReference type="GO" id="GO:0005925">
    <property type="term" value="C:focal adhesion"/>
    <property type="evidence" value="ECO:0007669"/>
    <property type="project" value="UniProtKB-SubCell"/>
</dbReference>
<evidence type="ECO:0000256" key="15">
    <source>
        <dbReference type="ARBA" id="ARBA00023212"/>
    </source>
</evidence>
<keyword evidence="24" id="KW-1185">Reference proteome</keyword>
<dbReference type="GO" id="GO:0001726">
    <property type="term" value="C:ruffle"/>
    <property type="evidence" value="ECO:0007669"/>
    <property type="project" value="UniProtKB-SubCell"/>
</dbReference>
<feature type="domain" description="Ig-like" evidence="22">
    <location>
        <begin position="1231"/>
        <end position="1321"/>
    </location>
</feature>
<keyword evidence="9" id="KW-0963">Cytoplasm</keyword>
<evidence type="ECO:0000256" key="6">
    <source>
        <dbReference type="ARBA" id="ARBA00004489"/>
    </source>
</evidence>
<evidence type="ECO:0000256" key="12">
    <source>
        <dbReference type="ARBA" id="ARBA00022949"/>
    </source>
</evidence>
<evidence type="ECO:0000256" key="5">
    <source>
        <dbReference type="ARBA" id="ARBA00004466"/>
    </source>
</evidence>
<dbReference type="InterPro" id="IPR003599">
    <property type="entry name" value="Ig_sub"/>
</dbReference>
<feature type="compositionally biased region" description="Basic and acidic residues" evidence="21">
    <location>
        <begin position="270"/>
        <end position="279"/>
    </location>
</feature>
<keyword evidence="17" id="KW-0393">Immunoglobulin domain</keyword>
<dbReference type="GO" id="GO:0001725">
    <property type="term" value="C:stress fiber"/>
    <property type="evidence" value="ECO:0007669"/>
    <property type="project" value="UniProtKB-ARBA"/>
</dbReference>
<dbReference type="SMART" id="SM00408">
    <property type="entry name" value="IGc2"/>
    <property type="match status" value="5"/>
</dbReference>
<feature type="compositionally biased region" description="Polar residues" evidence="21">
    <location>
        <begin position="82"/>
        <end position="94"/>
    </location>
</feature>
<dbReference type="FunFam" id="2.60.40.10:FF:000107">
    <property type="entry name" value="Myosin, light chain kinase a"/>
    <property type="match status" value="1"/>
</dbReference>
<dbReference type="InterPro" id="IPR013783">
    <property type="entry name" value="Ig-like_fold"/>
</dbReference>
<feature type="non-terminal residue" evidence="23">
    <location>
        <position position="1380"/>
    </location>
</feature>
<feature type="domain" description="Ig-like" evidence="22">
    <location>
        <begin position="988"/>
        <end position="1072"/>
    </location>
</feature>
<protein>
    <recommendedName>
        <fullName evidence="20">Palladin</fullName>
    </recommendedName>
</protein>
<feature type="region of interest" description="Disordered" evidence="21">
    <location>
        <begin position="213"/>
        <end position="283"/>
    </location>
</feature>
<comment type="caution">
    <text evidence="23">The sequence shown here is derived from an EMBL/GenBank/DDBJ whole genome shotgun (WGS) entry which is preliminary data.</text>
</comment>
<keyword evidence="13" id="KW-1015">Disulfide bond</keyword>
<keyword evidence="10" id="KW-0597">Phosphoprotein</keyword>
<evidence type="ECO:0000256" key="13">
    <source>
        <dbReference type="ARBA" id="ARBA00023157"/>
    </source>
</evidence>
<evidence type="ECO:0000256" key="19">
    <source>
        <dbReference type="ARBA" id="ARBA00065150"/>
    </source>
</evidence>
<evidence type="ECO:0000256" key="18">
    <source>
        <dbReference type="ARBA" id="ARBA00061540"/>
    </source>
</evidence>
<feature type="compositionally biased region" description="Pro residues" evidence="21">
    <location>
        <begin position="704"/>
        <end position="714"/>
    </location>
</feature>
<keyword evidence="15" id="KW-0206">Cytoskeleton</keyword>
<feature type="compositionally biased region" description="Low complexity" evidence="21">
    <location>
        <begin position="735"/>
        <end position="746"/>
    </location>
</feature>
<name>A0A7K5GDT5_9AVES</name>
<dbReference type="Pfam" id="PF07679">
    <property type="entry name" value="I-set"/>
    <property type="match status" value="5"/>
</dbReference>
<dbReference type="GO" id="GO:0004672">
    <property type="term" value="F:protein kinase activity"/>
    <property type="evidence" value="ECO:0007669"/>
    <property type="project" value="TreeGrafter"/>
</dbReference>
<evidence type="ECO:0000256" key="3">
    <source>
        <dbReference type="ARBA" id="ARBA00004245"/>
    </source>
</evidence>
<dbReference type="GO" id="GO:0055013">
    <property type="term" value="P:cardiac muscle cell development"/>
    <property type="evidence" value="ECO:0007669"/>
    <property type="project" value="UniProtKB-ARBA"/>
</dbReference>
<feature type="domain" description="Ig-like" evidence="22">
    <location>
        <begin position="472"/>
        <end position="551"/>
    </location>
</feature>
<dbReference type="SUPFAM" id="SSF48726">
    <property type="entry name" value="Immunoglobulin"/>
    <property type="match status" value="5"/>
</dbReference>